<comment type="caution">
    <text evidence="2">The sequence shown here is derived from an EMBL/GenBank/DDBJ whole genome shotgun (WGS) entry which is preliminary data.</text>
</comment>
<protein>
    <submittedName>
        <fullName evidence="2">Uncharacterized protein</fullName>
    </submittedName>
</protein>
<proteinExistence type="predicted"/>
<name>A0A645EPW8_9ZZZZ</name>
<sequence length="134" mass="14617">MSVEPDDFPQIILPFRIVVIEATDSRDFTRLVTQQPAGMFKGPPIAVPSAVGDHVLPGFHAQALRGFHQFAVLLRCADSVCHPIIIIRNIRALRFDRKNPDGVAVQLPDAGKLSGTGGESAPILERMPRHSGME</sequence>
<dbReference type="EMBL" id="VSSQ01049993">
    <property type="protein sequence ID" value="MPN04065.1"/>
    <property type="molecule type" value="Genomic_DNA"/>
</dbReference>
<reference evidence="2" key="1">
    <citation type="submission" date="2019-08" db="EMBL/GenBank/DDBJ databases">
        <authorList>
            <person name="Kucharzyk K."/>
            <person name="Murdoch R.W."/>
            <person name="Higgins S."/>
            <person name="Loffler F."/>
        </authorList>
    </citation>
    <scope>NUCLEOTIDE SEQUENCE</scope>
</reference>
<organism evidence="2">
    <name type="scientific">bioreactor metagenome</name>
    <dbReference type="NCBI Taxonomy" id="1076179"/>
    <lineage>
        <taxon>unclassified sequences</taxon>
        <taxon>metagenomes</taxon>
        <taxon>ecological metagenomes</taxon>
    </lineage>
</organism>
<accession>A0A645EPW8</accession>
<evidence type="ECO:0000313" key="2">
    <source>
        <dbReference type="EMBL" id="MPN04065.1"/>
    </source>
</evidence>
<evidence type="ECO:0000256" key="1">
    <source>
        <dbReference type="SAM" id="MobiDB-lite"/>
    </source>
</evidence>
<gene>
    <name evidence="2" type="ORF">SDC9_151301</name>
</gene>
<dbReference type="AlphaFoldDB" id="A0A645EPW8"/>
<feature type="region of interest" description="Disordered" evidence="1">
    <location>
        <begin position="106"/>
        <end position="134"/>
    </location>
</feature>